<dbReference type="Proteomes" id="UP000078148">
    <property type="component" value="Chromosome"/>
</dbReference>
<keyword evidence="10" id="KW-1185">Reference proteome</keyword>
<dbReference type="AlphaFoldDB" id="A0A172ZAZ5"/>
<feature type="domain" description="EamA" evidence="8">
    <location>
        <begin position="11"/>
        <end position="140"/>
    </location>
</feature>
<feature type="transmembrane region" description="Helical" evidence="7">
    <location>
        <begin position="33"/>
        <end position="56"/>
    </location>
</feature>
<feature type="transmembrane region" description="Helical" evidence="7">
    <location>
        <begin position="268"/>
        <end position="285"/>
    </location>
</feature>
<evidence type="ECO:0000313" key="10">
    <source>
        <dbReference type="Proteomes" id="UP000078148"/>
    </source>
</evidence>
<feature type="domain" description="EamA" evidence="8">
    <location>
        <begin position="151"/>
        <end position="286"/>
    </location>
</feature>
<evidence type="ECO:0000256" key="7">
    <source>
        <dbReference type="SAM" id="Phobius"/>
    </source>
</evidence>
<dbReference type="EMBL" id="CP013023">
    <property type="protein sequence ID" value="ANF94788.1"/>
    <property type="molecule type" value="Genomic_DNA"/>
</dbReference>
<feature type="transmembrane region" description="Helical" evidence="7">
    <location>
        <begin position="207"/>
        <end position="232"/>
    </location>
</feature>
<evidence type="ECO:0000313" key="9">
    <source>
        <dbReference type="EMBL" id="ANF94788.1"/>
    </source>
</evidence>
<sequence>MKALSKGQTALFLTFLILMWGVNWPLSKYGLQYAPPILFSGIRTLIAGVLLLFVALPKLRELRWRQTWPIYVISAVLNIILFYGCQTIGIAYMPAGLFSAIVFLQPVLVGIMSWLWLGESMNPLKAIGLVLGCAGVATISAGGFTGSISVLGIVLALASAVSWGVGTVYVKKVGERVDPIWLVTIQLLLGGVVMTAVGSGTESWADITWNATFIGVLLFISIFAIALSWLCFFRLVGSGEASTVGSYTFLIPLVSIILSVMFMGESVTVNLVIGLVLIVVSILLVNRTPKAKAAVNDVPSAASSNKAV</sequence>
<feature type="transmembrane region" description="Helical" evidence="7">
    <location>
        <begin position="9"/>
        <end position="27"/>
    </location>
</feature>
<feature type="transmembrane region" description="Helical" evidence="7">
    <location>
        <begin position="68"/>
        <end position="91"/>
    </location>
</feature>
<dbReference type="KEGG" id="pbv:AR543_01225"/>
<dbReference type="GO" id="GO:0005886">
    <property type="term" value="C:plasma membrane"/>
    <property type="evidence" value="ECO:0007669"/>
    <property type="project" value="UniProtKB-SubCell"/>
</dbReference>
<dbReference type="RefSeq" id="WP_060531104.1">
    <property type="nucleotide sequence ID" value="NZ_CP013023.1"/>
</dbReference>
<keyword evidence="5 7" id="KW-1133">Transmembrane helix</keyword>
<dbReference type="InterPro" id="IPR050638">
    <property type="entry name" value="AA-Vitamin_Transporters"/>
</dbReference>
<feature type="transmembrane region" description="Helical" evidence="7">
    <location>
        <begin position="244"/>
        <end position="262"/>
    </location>
</feature>
<comment type="subcellular location">
    <subcellularLocation>
        <location evidence="1">Cell membrane</location>
        <topology evidence="1">Multi-pass membrane protein</topology>
    </subcellularLocation>
</comment>
<reference evidence="10" key="1">
    <citation type="submission" date="2015-10" db="EMBL/GenBank/DDBJ databases">
        <title>Genome of Paenibacillus bovis sp. nov.</title>
        <authorList>
            <person name="Wu Z."/>
            <person name="Gao C."/>
            <person name="Liu Z."/>
            <person name="Zheng H."/>
        </authorList>
    </citation>
    <scope>NUCLEOTIDE SEQUENCE [LARGE SCALE GENOMIC DNA]</scope>
    <source>
        <strain evidence="10">BD3526</strain>
    </source>
</reference>
<feature type="transmembrane region" description="Helical" evidence="7">
    <location>
        <begin position="97"/>
        <end position="117"/>
    </location>
</feature>
<dbReference type="InterPro" id="IPR000620">
    <property type="entry name" value="EamA_dom"/>
</dbReference>
<evidence type="ECO:0000256" key="1">
    <source>
        <dbReference type="ARBA" id="ARBA00004651"/>
    </source>
</evidence>
<evidence type="ECO:0000256" key="6">
    <source>
        <dbReference type="ARBA" id="ARBA00023136"/>
    </source>
</evidence>
<feature type="transmembrane region" description="Helical" evidence="7">
    <location>
        <begin position="181"/>
        <end position="201"/>
    </location>
</feature>
<dbReference type="Pfam" id="PF00892">
    <property type="entry name" value="EamA"/>
    <property type="match status" value="2"/>
</dbReference>
<proteinExistence type="inferred from homology"/>
<evidence type="ECO:0000256" key="3">
    <source>
        <dbReference type="ARBA" id="ARBA00022475"/>
    </source>
</evidence>
<keyword evidence="4 7" id="KW-0812">Transmembrane</keyword>
<accession>A0A172ZAZ5</accession>
<dbReference type="Gene3D" id="1.10.3730.20">
    <property type="match status" value="1"/>
</dbReference>
<evidence type="ECO:0000256" key="4">
    <source>
        <dbReference type="ARBA" id="ARBA00022692"/>
    </source>
</evidence>
<protein>
    <recommendedName>
        <fullName evidence="8">EamA domain-containing protein</fullName>
    </recommendedName>
</protein>
<name>A0A172ZAZ5_9BACL</name>
<dbReference type="STRING" id="1616788.AR543_01225"/>
<feature type="transmembrane region" description="Helical" evidence="7">
    <location>
        <begin position="124"/>
        <end position="144"/>
    </location>
</feature>
<keyword evidence="3" id="KW-1003">Cell membrane</keyword>
<reference evidence="9 10" key="2">
    <citation type="journal article" date="2016" name="Int. J. Syst. Evol. Microbiol.">
        <title>Paenibacillus bovis sp. nov., isolated from raw yak (Bos grunniens) milk.</title>
        <authorList>
            <person name="Gao C."/>
            <person name="Han J."/>
            <person name="Liu Z."/>
            <person name="Xu X."/>
            <person name="Hang F."/>
            <person name="Wu Z."/>
        </authorList>
    </citation>
    <scope>NUCLEOTIDE SEQUENCE [LARGE SCALE GENOMIC DNA]</scope>
    <source>
        <strain evidence="9 10">BD3526</strain>
    </source>
</reference>
<evidence type="ECO:0000259" key="8">
    <source>
        <dbReference type="Pfam" id="PF00892"/>
    </source>
</evidence>
<comment type="similarity">
    <text evidence="2">Belongs to the EamA transporter family.</text>
</comment>
<evidence type="ECO:0000256" key="2">
    <source>
        <dbReference type="ARBA" id="ARBA00007362"/>
    </source>
</evidence>
<feature type="transmembrane region" description="Helical" evidence="7">
    <location>
        <begin position="150"/>
        <end position="169"/>
    </location>
</feature>
<evidence type="ECO:0000256" key="5">
    <source>
        <dbReference type="ARBA" id="ARBA00022989"/>
    </source>
</evidence>
<dbReference type="SUPFAM" id="SSF103481">
    <property type="entry name" value="Multidrug resistance efflux transporter EmrE"/>
    <property type="match status" value="2"/>
</dbReference>
<organism evidence="9 10">
    <name type="scientific">Paenibacillus bovis</name>
    <dbReference type="NCBI Taxonomy" id="1616788"/>
    <lineage>
        <taxon>Bacteria</taxon>
        <taxon>Bacillati</taxon>
        <taxon>Bacillota</taxon>
        <taxon>Bacilli</taxon>
        <taxon>Bacillales</taxon>
        <taxon>Paenibacillaceae</taxon>
        <taxon>Paenibacillus</taxon>
    </lineage>
</organism>
<keyword evidence="6 7" id="KW-0472">Membrane</keyword>
<dbReference type="PANTHER" id="PTHR32322">
    <property type="entry name" value="INNER MEMBRANE TRANSPORTER"/>
    <property type="match status" value="1"/>
</dbReference>
<gene>
    <name evidence="9" type="ORF">AR543_01225</name>
</gene>
<dbReference type="PANTHER" id="PTHR32322:SF18">
    <property type="entry name" value="S-ADENOSYLMETHIONINE_S-ADENOSYLHOMOCYSTEINE TRANSPORTER"/>
    <property type="match status" value="1"/>
</dbReference>
<dbReference type="InterPro" id="IPR037185">
    <property type="entry name" value="EmrE-like"/>
</dbReference>